<feature type="region of interest" description="Disordered" evidence="1">
    <location>
        <begin position="1"/>
        <end position="25"/>
    </location>
</feature>
<gene>
    <name evidence="2" type="ORF">GCM10012282_61450</name>
</gene>
<name>A0A917LB60_9ACTN</name>
<dbReference type="InterPro" id="IPR007061">
    <property type="entry name" value="MST-like"/>
</dbReference>
<dbReference type="SUPFAM" id="SSF109854">
    <property type="entry name" value="DinB/YfiT-like putative metalloenzymes"/>
    <property type="match status" value="1"/>
</dbReference>
<evidence type="ECO:0000313" key="2">
    <source>
        <dbReference type="EMBL" id="GGJ56080.1"/>
    </source>
</evidence>
<dbReference type="AlphaFoldDB" id="A0A917LB60"/>
<dbReference type="EMBL" id="BMMU01000025">
    <property type="protein sequence ID" value="GGJ56080.1"/>
    <property type="molecule type" value="Genomic_DNA"/>
</dbReference>
<dbReference type="Gene3D" id="1.20.120.450">
    <property type="entry name" value="dinb family like domain"/>
    <property type="match status" value="1"/>
</dbReference>
<dbReference type="InterPro" id="IPR034660">
    <property type="entry name" value="DinB/YfiT-like"/>
</dbReference>
<reference evidence="2" key="2">
    <citation type="submission" date="2020-09" db="EMBL/GenBank/DDBJ databases">
        <authorList>
            <person name="Sun Q."/>
            <person name="Zhou Y."/>
        </authorList>
    </citation>
    <scope>NUCLEOTIDE SEQUENCE</scope>
    <source>
        <strain evidence="2">CGMCC 4.7272</strain>
    </source>
</reference>
<evidence type="ECO:0000256" key="1">
    <source>
        <dbReference type="SAM" id="MobiDB-lite"/>
    </source>
</evidence>
<sequence>MVGAVSVSDHACMTTQAPRSEPAQNADERTMLEGWLDYHRQTLAWKCEGLTDAQLRTASVEPSELSLMGLVRHMAEVERGWFRKVLMDDDPAPIYYTEEDRDGEFHLTEADSWQEAYGTWQAEIEVARRNAAGFGLDELSRGRSRFTDEPFNLRWIYTHMIEEYARHNGHADLIRERLDGATGD</sequence>
<dbReference type="Proteomes" id="UP000625682">
    <property type="component" value="Unassembled WGS sequence"/>
</dbReference>
<keyword evidence="3" id="KW-1185">Reference proteome</keyword>
<evidence type="ECO:0000313" key="3">
    <source>
        <dbReference type="Proteomes" id="UP000625682"/>
    </source>
</evidence>
<comment type="caution">
    <text evidence="2">The sequence shown here is derived from an EMBL/GenBank/DDBJ whole genome shotgun (WGS) entry which is preliminary data.</text>
</comment>
<proteinExistence type="predicted"/>
<accession>A0A917LB60</accession>
<reference evidence="2" key="1">
    <citation type="journal article" date="2014" name="Int. J. Syst. Evol. Microbiol.">
        <title>Complete genome sequence of Corynebacterium casei LMG S-19264T (=DSM 44701T), isolated from a smear-ripened cheese.</title>
        <authorList>
            <consortium name="US DOE Joint Genome Institute (JGI-PGF)"/>
            <person name="Walter F."/>
            <person name="Albersmeier A."/>
            <person name="Kalinowski J."/>
            <person name="Ruckert C."/>
        </authorList>
    </citation>
    <scope>NUCLEOTIDE SEQUENCE</scope>
    <source>
        <strain evidence="2">CGMCC 4.7272</strain>
    </source>
</reference>
<organism evidence="2 3">
    <name type="scientific">Streptomyces lacrimifluminis</name>
    <dbReference type="NCBI Taxonomy" id="1500077"/>
    <lineage>
        <taxon>Bacteria</taxon>
        <taxon>Bacillati</taxon>
        <taxon>Actinomycetota</taxon>
        <taxon>Actinomycetes</taxon>
        <taxon>Kitasatosporales</taxon>
        <taxon>Streptomycetaceae</taxon>
        <taxon>Streptomyces</taxon>
    </lineage>
</organism>
<dbReference type="Pfam" id="PF04978">
    <property type="entry name" value="MST"/>
    <property type="match status" value="1"/>
</dbReference>
<protein>
    <recommendedName>
        <fullName evidence="4">Mini-circle protein</fullName>
    </recommendedName>
</protein>
<evidence type="ECO:0008006" key="4">
    <source>
        <dbReference type="Google" id="ProtNLM"/>
    </source>
</evidence>